<feature type="domain" description="Calcineurin-like phosphoesterase" evidence="3">
    <location>
        <begin position="3"/>
        <end position="146"/>
    </location>
</feature>
<dbReference type="Gene3D" id="3.60.21.10">
    <property type="match status" value="1"/>
</dbReference>
<dbReference type="EMBL" id="RXNT01000019">
    <property type="protein sequence ID" value="RTR27363.1"/>
    <property type="molecule type" value="Genomic_DNA"/>
</dbReference>
<dbReference type="CDD" id="cd00841">
    <property type="entry name" value="MPP_YfcE"/>
    <property type="match status" value="1"/>
</dbReference>
<dbReference type="GO" id="GO:0046872">
    <property type="term" value="F:metal ion binding"/>
    <property type="evidence" value="ECO:0007669"/>
    <property type="project" value="UniProtKB-KW"/>
</dbReference>
<dbReference type="SUPFAM" id="SSF56300">
    <property type="entry name" value="Metallo-dependent phosphatases"/>
    <property type="match status" value="1"/>
</dbReference>
<dbReference type="NCBIfam" id="TIGR00040">
    <property type="entry name" value="yfcE"/>
    <property type="match status" value="1"/>
</dbReference>
<evidence type="ECO:0000313" key="4">
    <source>
        <dbReference type="EMBL" id="RTR27363.1"/>
    </source>
</evidence>
<dbReference type="InterPro" id="IPR000979">
    <property type="entry name" value="Phosphodiesterase_MJ0936/Vps29"/>
</dbReference>
<dbReference type="GO" id="GO:0016787">
    <property type="term" value="F:hydrolase activity"/>
    <property type="evidence" value="ECO:0007669"/>
    <property type="project" value="UniProtKB-UniRule"/>
</dbReference>
<keyword evidence="5" id="KW-1185">Reference proteome</keyword>
<dbReference type="RefSeq" id="WP_126410435.1">
    <property type="nucleotide sequence ID" value="NZ_RXNT01000019.1"/>
</dbReference>
<dbReference type="InterPro" id="IPR024654">
    <property type="entry name" value="Calcineurin-like_PHP_lpxH"/>
</dbReference>
<comment type="caution">
    <text evidence="4">The sequence shown here is derived from an EMBL/GenBank/DDBJ whole genome shotgun (WGS) entry which is preliminary data.</text>
</comment>
<gene>
    <name evidence="4" type="ORF">EKG37_19405</name>
</gene>
<proteinExistence type="inferred from homology"/>
<dbReference type="Proteomes" id="UP000271374">
    <property type="component" value="Unassembled WGS sequence"/>
</dbReference>
<evidence type="ECO:0000256" key="2">
    <source>
        <dbReference type="RuleBase" id="RU362039"/>
    </source>
</evidence>
<accession>A0A3S0RFU0</accession>
<evidence type="ECO:0000256" key="1">
    <source>
        <dbReference type="ARBA" id="ARBA00008950"/>
    </source>
</evidence>
<comment type="similarity">
    <text evidence="1 2">Belongs to the metallophosphoesterase superfamily. YfcE family.</text>
</comment>
<organism evidence="4 5">
    <name type="scientific">Bacillus yapensis</name>
    <dbReference type="NCBI Taxonomy" id="2492960"/>
    <lineage>
        <taxon>Bacteria</taxon>
        <taxon>Bacillati</taxon>
        <taxon>Bacillota</taxon>
        <taxon>Bacilli</taxon>
        <taxon>Bacillales</taxon>
        <taxon>Bacillaceae</taxon>
        <taxon>Bacillus</taxon>
    </lineage>
</organism>
<dbReference type="OrthoDB" id="9800565at2"/>
<evidence type="ECO:0000259" key="3">
    <source>
        <dbReference type="Pfam" id="PF12850"/>
    </source>
</evidence>
<dbReference type="AlphaFoldDB" id="A0A3S0RFU0"/>
<keyword evidence="2" id="KW-0479">Metal-binding</keyword>
<protein>
    <recommendedName>
        <fullName evidence="2">Phosphoesterase</fullName>
        <ecNumber evidence="2">3.1.4.-</ecNumber>
    </recommendedName>
</protein>
<dbReference type="EC" id="3.1.4.-" evidence="2"/>
<reference evidence="4 5" key="1">
    <citation type="submission" date="2018-12" db="EMBL/GenBank/DDBJ databases">
        <title>Bacillus yapensis draft genome sequence.</title>
        <authorList>
            <person name="Yu L."/>
            <person name="Xu X."/>
            <person name="Tang X."/>
        </authorList>
    </citation>
    <scope>NUCLEOTIDE SEQUENCE [LARGE SCALE GENOMIC DNA]</scope>
    <source>
        <strain evidence="4 5">XXST-01</strain>
    </source>
</reference>
<name>A0A3S0RFU0_9BACI</name>
<dbReference type="InterPro" id="IPR041802">
    <property type="entry name" value="MPP_YfcE"/>
</dbReference>
<dbReference type="InterPro" id="IPR029052">
    <property type="entry name" value="Metallo-depent_PP-like"/>
</dbReference>
<dbReference type="PANTHER" id="PTHR11124">
    <property type="entry name" value="VACUOLAR SORTING PROTEIN VPS29"/>
    <property type="match status" value="1"/>
</dbReference>
<evidence type="ECO:0000313" key="5">
    <source>
        <dbReference type="Proteomes" id="UP000271374"/>
    </source>
</evidence>
<comment type="cofactor">
    <cofactor evidence="2">
        <name>a divalent metal cation</name>
        <dbReference type="ChEBI" id="CHEBI:60240"/>
    </cofactor>
</comment>
<sequence>MAKVLVVSDSHGQRAELEELKKRHGQEVELMIHCGDSELEKNDEEIQGYTVVKGNCDFTGDFENEIFVESNGLRFFVTHGHLFGVKSSLMKLLYRADEVSAQVVCFGHSHLLGAELVRGKLFLNPGSLRLPRGRQERTYVLLDIQGNKVELEVHDFDRGEMVELRQTFNLG</sequence>
<dbReference type="Pfam" id="PF12850">
    <property type="entry name" value="Metallophos_2"/>
    <property type="match status" value="1"/>
</dbReference>